<evidence type="ECO:0000256" key="4">
    <source>
        <dbReference type="ARBA" id="ARBA00022989"/>
    </source>
</evidence>
<organism evidence="7 8">
    <name type="scientific">Solidesulfovibrio aerotolerans</name>
    <dbReference type="NCBI Taxonomy" id="295255"/>
    <lineage>
        <taxon>Bacteria</taxon>
        <taxon>Pseudomonadati</taxon>
        <taxon>Thermodesulfobacteriota</taxon>
        <taxon>Desulfovibrionia</taxon>
        <taxon>Desulfovibrionales</taxon>
        <taxon>Desulfovibrionaceae</taxon>
        <taxon>Solidesulfovibrio</taxon>
    </lineage>
</organism>
<comment type="caution">
    <text evidence="7">The sequence shown here is derived from an EMBL/GenBank/DDBJ whole genome shotgun (WGS) entry which is preliminary data.</text>
</comment>
<evidence type="ECO:0000256" key="6">
    <source>
        <dbReference type="SAM" id="Phobius"/>
    </source>
</evidence>
<dbReference type="Proteomes" id="UP000482487">
    <property type="component" value="Unassembled WGS sequence"/>
</dbReference>
<dbReference type="AlphaFoldDB" id="A0A7C9MTM9"/>
<feature type="transmembrane region" description="Helical" evidence="6">
    <location>
        <begin position="235"/>
        <end position="253"/>
    </location>
</feature>
<gene>
    <name evidence="7" type="ORF">GTA51_02225</name>
</gene>
<keyword evidence="5 6" id="KW-0472">Membrane</keyword>
<accession>A0A7C9MTM9</accession>
<reference evidence="7 8" key="1">
    <citation type="submission" date="2020-01" db="EMBL/GenBank/DDBJ databases">
        <title>Genome sequence of Desulfovibrio aerotolerans DSM 16695(T).</title>
        <authorList>
            <person name="Karnachuk O."/>
            <person name="Avakyan M."/>
            <person name="Mardanov A."/>
            <person name="Kadnikov V."/>
            <person name="Ravin N."/>
        </authorList>
    </citation>
    <scope>NUCLEOTIDE SEQUENCE [LARGE SCALE GENOMIC DNA]</scope>
    <source>
        <strain evidence="7 8">DSM 16695</strain>
    </source>
</reference>
<keyword evidence="8" id="KW-1185">Reference proteome</keyword>
<dbReference type="OrthoDB" id="8113193at2"/>
<sequence>MQPVRPKASVYDVVAWIGAGLALLLVFPLHLFPALMAGLLVFELVQLAAPVLPAAWVGHRRAKQVVVACLAVLIVVGLALLAWKGIAFFHSESTSIPTLLRKMAEALESLRARLPGWLVTFLPENVEAMSTDVVAALRARAATMQAAGKGIAQLLAHVLVGLILGAVIALVAETTGEKHRPLAAALLERASRLCTAFRAVVFAQVRISGLNTALTVLYLFVVLPALGVHLPLAKTMVALTFLAGMLPVVGNLISNSAIVVVSLSVSFAVAGWSLLFLILVHKLEYFLNARIVGGHIHARTWEILLAMLVMEAAFGLAGLVAAPIYYAYLKKELSDQGLV</sequence>
<dbReference type="Pfam" id="PF01594">
    <property type="entry name" value="AI-2E_transport"/>
    <property type="match status" value="1"/>
</dbReference>
<evidence type="ECO:0000256" key="1">
    <source>
        <dbReference type="ARBA" id="ARBA00004141"/>
    </source>
</evidence>
<evidence type="ECO:0000256" key="5">
    <source>
        <dbReference type="ARBA" id="ARBA00023136"/>
    </source>
</evidence>
<name>A0A7C9MTM9_9BACT</name>
<keyword evidence="3 6" id="KW-0812">Transmembrane</keyword>
<feature type="transmembrane region" description="Helical" evidence="6">
    <location>
        <begin position="259"/>
        <end position="280"/>
    </location>
</feature>
<feature type="transmembrane region" description="Helical" evidence="6">
    <location>
        <begin position="13"/>
        <end position="32"/>
    </location>
</feature>
<evidence type="ECO:0000256" key="2">
    <source>
        <dbReference type="ARBA" id="ARBA00009773"/>
    </source>
</evidence>
<evidence type="ECO:0000256" key="3">
    <source>
        <dbReference type="ARBA" id="ARBA00022692"/>
    </source>
</evidence>
<protein>
    <submittedName>
        <fullName evidence="7">AI-2E family transporter</fullName>
    </submittedName>
</protein>
<feature type="transmembrane region" description="Helical" evidence="6">
    <location>
        <begin position="301"/>
        <end position="328"/>
    </location>
</feature>
<keyword evidence="4 6" id="KW-1133">Transmembrane helix</keyword>
<evidence type="ECO:0000313" key="8">
    <source>
        <dbReference type="Proteomes" id="UP000482487"/>
    </source>
</evidence>
<dbReference type="RefSeq" id="WP_160958308.1">
    <property type="nucleotide sequence ID" value="NZ_WVUD01000002.1"/>
</dbReference>
<feature type="transmembrane region" description="Helical" evidence="6">
    <location>
        <begin position="39"/>
        <end position="59"/>
    </location>
</feature>
<dbReference type="InterPro" id="IPR002549">
    <property type="entry name" value="AI-2E-like"/>
</dbReference>
<comment type="similarity">
    <text evidence="2">Belongs to the autoinducer-2 exporter (AI-2E) (TC 2.A.86) family.</text>
</comment>
<dbReference type="EMBL" id="WVUD01000002">
    <property type="protein sequence ID" value="MYL81954.1"/>
    <property type="molecule type" value="Genomic_DNA"/>
</dbReference>
<feature type="transmembrane region" description="Helical" evidence="6">
    <location>
        <begin position="65"/>
        <end position="83"/>
    </location>
</feature>
<dbReference type="GO" id="GO:0016020">
    <property type="term" value="C:membrane"/>
    <property type="evidence" value="ECO:0007669"/>
    <property type="project" value="UniProtKB-SubCell"/>
</dbReference>
<feature type="transmembrane region" description="Helical" evidence="6">
    <location>
        <begin position="154"/>
        <end position="172"/>
    </location>
</feature>
<evidence type="ECO:0000313" key="7">
    <source>
        <dbReference type="EMBL" id="MYL81954.1"/>
    </source>
</evidence>
<comment type="subcellular location">
    <subcellularLocation>
        <location evidence="1">Membrane</location>
        <topology evidence="1">Multi-pass membrane protein</topology>
    </subcellularLocation>
</comment>
<proteinExistence type="inferred from homology"/>
<feature type="transmembrane region" description="Helical" evidence="6">
    <location>
        <begin position="207"/>
        <end position="228"/>
    </location>
</feature>